<dbReference type="Proteomes" id="UP000542342">
    <property type="component" value="Unassembled WGS sequence"/>
</dbReference>
<keyword evidence="1" id="KW-1133">Transmembrane helix</keyword>
<keyword evidence="3" id="KW-0378">Hydrolase</keyword>
<dbReference type="EMBL" id="JACEFB010000016">
    <property type="protein sequence ID" value="MBA2227596.1"/>
    <property type="molecule type" value="Genomic_DNA"/>
</dbReference>
<keyword evidence="1" id="KW-0812">Transmembrane</keyword>
<accession>A0A7V8VGM2</accession>
<dbReference type="InterPro" id="IPR052920">
    <property type="entry name" value="DNA-binding_regulatory"/>
</dbReference>
<dbReference type="GO" id="GO:0008236">
    <property type="term" value="F:serine-type peptidase activity"/>
    <property type="evidence" value="ECO:0007669"/>
    <property type="project" value="InterPro"/>
</dbReference>
<protein>
    <submittedName>
        <fullName evidence="3">Alpha/beta fold hydrolase</fullName>
    </submittedName>
</protein>
<dbReference type="GO" id="GO:0006508">
    <property type="term" value="P:proteolysis"/>
    <property type="evidence" value="ECO:0007669"/>
    <property type="project" value="InterPro"/>
</dbReference>
<dbReference type="Gene3D" id="3.40.50.1820">
    <property type="entry name" value="alpha/beta hydrolase"/>
    <property type="match status" value="1"/>
</dbReference>
<reference evidence="3 4" key="1">
    <citation type="submission" date="2020-07" db="EMBL/GenBank/DDBJ databases">
        <title>Thermogemmata thermophila gen. nov., sp. nov., a novel moderate thermophilic planctomycete from a Kamchatka hot spring.</title>
        <authorList>
            <person name="Elcheninov A.G."/>
            <person name="Podosokorskaya O.A."/>
            <person name="Kovaleva O.L."/>
            <person name="Novikov A."/>
            <person name="Bonch-Osmolovskaya E.A."/>
            <person name="Toshchakov S.V."/>
            <person name="Kublanov I.V."/>
        </authorList>
    </citation>
    <scope>NUCLEOTIDE SEQUENCE [LARGE SCALE GENOMIC DNA]</scope>
    <source>
        <strain evidence="3 4">2918</strain>
    </source>
</reference>
<dbReference type="InterPro" id="IPR001375">
    <property type="entry name" value="Peptidase_S9_cat"/>
</dbReference>
<organism evidence="3 4">
    <name type="scientific">Thermogemmata fonticola</name>
    <dbReference type="NCBI Taxonomy" id="2755323"/>
    <lineage>
        <taxon>Bacteria</taxon>
        <taxon>Pseudomonadati</taxon>
        <taxon>Planctomycetota</taxon>
        <taxon>Planctomycetia</taxon>
        <taxon>Gemmatales</taxon>
        <taxon>Gemmataceae</taxon>
        <taxon>Thermogemmata</taxon>
    </lineage>
</organism>
<comment type="caution">
    <text evidence="3">The sequence shown here is derived from an EMBL/GenBank/DDBJ whole genome shotgun (WGS) entry which is preliminary data.</text>
</comment>
<keyword evidence="4" id="KW-1185">Reference proteome</keyword>
<evidence type="ECO:0000313" key="4">
    <source>
        <dbReference type="Proteomes" id="UP000542342"/>
    </source>
</evidence>
<dbReference type="SUPFAM" id="SSF53474">
    <property type="entry name" value="alpha/beta-Hydrolases"/>
    <property type="match status" value="1"/>
</dbReference>
<evidence type="ECO:0000256" key="1">
    <source>
        <dbReference type="SAM" id="Phobius"/>
    </source>
</evidence>
<dbReference type="InterPro" id="IPR029058">
    <property type="entry name" value="AB_hydrolase_fold"/>
</dbReference>
<dbReference type="PANTHER" id="PTHR43358:SF4">
    <property type="entry name" value="ALPHA_BETA HYDROLASE FOLD-1 DOMAIN-CONTAINING PROTEIN"/>
    <property type="match status" value="1"/>
</dbReference>
<sequence>MVFWLWISLLLAVPPVLFGLVMAILFFYVRWKYMGYLTRIFQEKPLFIVPRGEPDASAEEITVVHPQGWHLRGCYFRTPAPQRKGVILFGLEFGSNRWSCRSYCEGLLAAGYDICAVEFRNQGESDRDPNYEPLQWVTDRDVSDMRAAIRYLLSRADADPRGIGIFGVSKGGSTAIVAAAEEPAVRCLVTDGAYGTHTTMVPYLKRWITIYSERRILQRILPTWFYAIVGRVGAQKVARNRGVVYPSIEKALRRWHRPLLMIHGGADTYIRPEMAEALFEQSRGQPRELWIVPGAKHNQALSVAGAEYHERLIAFFDQHLAQAPPLHPELTAPFPLAEHH</sequence>
<keyword evidence="1" id="KW-0472">Membrane</keyword>
<proteinExistence type="predicted"/>
<gene>
    <name evidence="3" type="ORF">H0921_15665</name>
</gene>
<dbReference type="RefSeq" id="WP_194539460.1">
    <property type="nucleotide sequence ID" value="NZ_JACEFB010000016.1"/>
</dbReference>
<evidence type="ECO:0000259" key="2">
    <source>
        <dbReference type="Pfam" id="PF00326"/>
    </source>
</evidence>
<evidence type="ECO:0000313" key="3">
    <source>
        <dbReference type="EMBL" id="MBA2227596.1"/>
    </source>
</evidence>
<dbReference type="PANTHER" id="PTHR43358">
    <property type="entry name" value="ALPHA/BETA-HYDROLASE"/>
    <property type="match status" value="1"/>
</dbReference>
<name>A0A7V8VGM2_9BACT</name>
<dbReference type="AlphaFoldDB" id="A0A7V8VGM2"/>
<dbReference type="Pfam" id="PF00326">
    <property type="entry name" value="Peptidase_S9"/>
    <property type="match status" value="1"/>
</dbReference>
<feature type="domain" description="Peptidase S9 prolyl oligopeptidase catalytic" evidence="2">
    <location>
        <begin position="138"/>
        <end position="321"/>
    </location>
</feature>
<feature type="transmembrane region" description="Helical" evidence="1">
    <location>
        <begin position="6"/>
        <end position="29"/>
    </location>
</feature>